<evidence type="ECO:0000313" key="3">
    <source>
        <dbReference type="Proteomes" id="UP001281003"/>
    </source>
</evidence>
<accession>A0AAE0PA65</accession>
<reference evidence="2" key="1">
    <citation type="journal article" date="2023" name="Mol. Phylogenet. Evol.">
        <title>Genome-scale phylogeny and comparative genomics of the fungal order Sordariales.</title>
        <authorList>
            <person name="Hensen N."/>
            <person name="Bonometti L."/>
            <person name="Westerberg I."/>
            <person name="Brannstrom I.O."/>
            <person name="Guillou S."/>
            <person name="Cros-Aarteil S."/>
            <person name="Calhoun S."/>
            <person name="Haridas S."/>
            <person name="Kuo A."/>
            <person name="Mondo S."/>
            <person name="Pangilinan J."/>
            <person name="Riley R."/>
            <person name="LaButti K."/>
            <person name="Andreopoulos B."/>
            <person name="Lipzen A."/>
            <person name="Chen C."/>
            <person name="Yan M."/>
            <person name="Daum C."/>
            <person name="Ng V."/>
            <person name="Clum A."/>
            <person name="Steindorff A."/>
            <person name="Ohm R.A."/>
            <person name="Martin F."/>
            <person name="Silar P."/>
            <person name="Natvig D.O."/>
            <person name="Lalanne C."/>
            <person name="Gautier V."/>
            <person name="Ament-Velasquez S.L."/>
            <person name="Kruys A."/>
            <person name="Hutchinson M.I."/>
            <person name="Powell A.J."/>
            <person name="Barry K."/>
            <person name="Miller A.N."/>
            <person name="Grigoriev I.V."/>
            <person name="Debuchy R."/>
            <person name="Gladieux P."/>
            <person name="Hiltunen Thoren M."/>
            <person name="Johannesson H."/>
        </authorList>
    </citation>
    <scope>NUCLEOTIDE SEQUENCE</scope>
    <source>
        <strain evidence="2">FGSC 1904</strain>
    </source>
</reference>
<dbReference type="EMBL" id="JAUTDP010000009">
    <property type="protein sequence ID" value="KAK3396241.1"/>
    <property type="molecule type" value="Genomic_DNA"/>
</dbReference>
<feature type="region of interest" description="Disordered" evidence="1">
    <location>
        <begin position="218"/>
        <end position="257"/>
    </location>
</feature>
<evidence type="ECO:0000256" key="1">
    <source>
        <dbReference type="SAM" id="MobiDB-lite"/>
    </source>
</evidence>
<feature type="region of interest" description="Disordered" evidence="1">
    <location>
        <begin position="86"/>
        <end position="146"/>
    </location>
</feature>
<gene>
    <name evidence="2" type="ORF">B0T20DRAFT_265653</name>
</gene>
<proteinExistence type="predicted"/>
<organism evidence="2 3">
    <name type="scientific">Sordaria brevicollis</name>
    <dbReference type="NCBI Taxonomy" id="83679"/>
    <lineage>
        <taxon>Eukaryota</taxon>
        <taxon>Fungi</taxon>
        <taxon>Dikarya</taxon>
        <taxon>Ascomycota</taxon>
        <taxon>Pezizomycotina</taxon>
        <taxon>Sordariomycetes</taxon>
        <taxon>Sordariomycetidae</taxon>
        <taxon>Sordariales</taxon>
        <taxon>Sordariaceae</taxon>
        <taxon>Sordaria</taxon>
    </lineage>
</organism>
<feature type="compositionally biased region" description="Pro residues" evidence="1">
    <location>
        <begin position="128"/>
        <end position="138"/>
    </location>
</feature>
<keyword evidence="3" id="KW-1185">Reference proteome</keyword>
<comment type="caution">
    <text evidence="2">The sequence shown here is derived from an EMBL/GenBank/DDBJ whole genome shotgun (WGS) entry which is preliminary data.</text>
</comment>
<feature type="compositionally biased region" description="Low complexity" evidence="1">
    <location>
        <begin position="227"/>
        <end position="237"/>
    </location>
</feature>
<protein>
    <submittedName>
        <fullName evidence="2">Uncharacterized protein</fullName>
    </submittedName>
</protein>
<feature type="region of interest" description="Disordered" evidence="1">
    <location>
        <begin position="164"/>
        <end position="184"/>
    </location>
</feature>
<reference evidence="2" key="2">
    <citation type="submission" date="2023-07" db="EMBL/GenBank/DDBJ databases">
        <authorList>
            <consortium name="Lawrence Berkeley National Laboratory"/>
            <person name="Haridas S."/>
            <person name="Hensen N."/>
            <person name="Bonometti L."/>
            <person name="Westerberg I."/>
            <person name="Brannstrom I.O."/>
            <person name="Guillou S."/>
            <person name="Cros-Aarteil S."/>
            <person name="Calhoun S."/>
            <person name="Kuo A."/>
            <person name="Mondo S."/>
            <person name="Pangilinan J."/>
            <person name="Riley R."/>
            <person name="LaButti K."/>
            <person name="Andreopoulos B."/>
            <person name="Lipzen A."/>
            <person name="Chen C."/>
            <person name="Yanf M."/>
            <person name="Daum C."/>
            <person name="Ng V."/>
            <person name="Clum A."/>
            <person name="Steindorff A."/>
            <person name="Ohm R."/>
            <person name="Martin F."/>
            <person name="Silar P."/>
            <person name="Natvig D."/>
            <person name="Lalanne C."/>
            <person name="Gautier V."/>
            <person name="Ament-velasquez S.L."/>
            <person name="Kruys A."/>
            <person name="Hutchinson M.I."/>
            <person name="Powell A.J."/>
            <person name="Barry K."/>
            <person name="Miller A.N."/>
            <person name="Grigoriev I.V."/>
            <person name="Debuchy R."/>
            <person name="Gladieux P."/>
            <person name="Thoren M.H."/>
            <person name="Johannesson H."/>
        </authorList>
    </citation>
    <scope>NUCLEOTIDE SEQUENCE</scope>
    <source>
        <strain evidence="2">FGSC 1904</strain>
    </source>
</reference>
<dbReference type="Proteomes" id="UP001281003">
    <property type="component" value="Unassembled WGS sequence"/>
</dbReference>
<name>A0AAE0PA65_SORBR</name>
<evidence type="ECO:0000313" key="2">
    <source>
        <dbReference type="EMBL" id="KAK3396241.1"/>
    </source>
</evidence>
<dbReference type="AlphaFoldDB" id="A0AAE0PA65"/>
<sequence>MEESTKKYGTCKKIKPIQNFVNKRNPNTHTTTYNAYRQQTINSSPIFFFIIIPFQPFSQPTNIICLTTDNQNKKRRGSIRSITSNAISTITGSKKHPTEALLSSPEDQPRRRTPRLPIPQIFHNAAQDPPPPPPPPVPAFQNPAAPPVFNQRFADFIIRNYQPQGPAFQRLNPRRRYNRDESEDVISTQEFEEFQRQQDAQQPAGGGMFSPHAVTRQELEARRRQQQEQSLPIDQPQRPQPQLPQHHPDRGPFTPNILTIQDFNQQHRPRPRQPPLQPIDIRERHRLHILQQQRQNQAQHNQALRQRANLNALIVERRLESPETASQKFRNNERLTLANIAR</sequence>